<dbReference type="NCBIfam" id="TIGR01460">
    <property type="entry name" value="HAD-SF-IIA"/>
    <property type="match status" value="1"/>
</dbReference>
<dbReference type="Gene3D" id="3.40.50.1000">
    <property type="entry name" value="HAD superfamily/HAD-like"/>
    <property type="match status" value="2"/>
</dbReference>
<evidence type="ECO:0000313" key="2">
    <source>
        <dbReference type="Proteomes" id="UP000031643"/>
    </source>
</evidence>
<dbReference type="InterPro" id="IPR006356">
    <property type="entry name" value="HAD-SF_hydro_IIA_hyp3"/>
</dbReference>
<dbReference type="InterPro" id="IPR023214">
    <property type="entry name" value="HAD_sf"/>
</dbReference>
<dbReference type="PANTHER" id="PTHR19288">
    <property type="entry name" value="4-NITROPHENYLPHOSPHATASE-RELATED"/>
    <property type="match status" value="1"/>
</dbReference>
<dbReference type="SUPFAM" id="SSF56784">
    <property type="entry name" value="HAD-like"/>
    <property type="match status" value="1"/>
</dbReference>
<dbReference type="CDD" id="cd07525">
    <property type="entry name" value="HAD_like"/>
    <property type="match status" value="1"/>
</dbReference>
<dbReference type="PANTHER" id="PTHR19288:SF90">
    <property type="entry name" value="OS08G0542600 PROTEIN"/>
    <property type="match status" value="1"/>
</dbReference>
<dbReference type="OrthoDB" id="9791073at2"/>
<dbReference type="NCBIfam" id="TIGR01459">
    <property type="entry name" value="HAD-SF-IIA-hyp4"/>
    <property type="match status" value="1"/>
</dbReference>
<dbReference type="KEGG" id="mcg:GL4_0952"/>
<dbReference type="EMBL" id="AP014648">
    <property type="protein sequence ID" value="BAQ16412.1"/>
    <property type="molecule type" value="Genomic_DNA"/>
</dbReference>
<dbReference type="Proteomes" id="UP000031643">
    <property type="component" value="Chromosome"/>
</dbReference>
<dbReference type="GO" id="GO:0016791">
    <property type="term" value="F:phosphatase activity"/>
    <property type="evidence" value="ECO:0007669"/>
    <property type="project" value="TreeGrafter"/>
</dbReference>
<dbReference type="Pfam" id="PF13344">
    <property type="entry name" value="Hydrolase_6"/>
    <property type="match status" value="1"/>
</dbReference>
<dbReference type="InterPro" id="IPR036412">
    <property type="entry name" value="HAD-like_sf"/>
</dbReference>
<reference evidence="1 2" key="1">
    <citation type="submission" date="2014-09" db="EMBL/GenBank/DDBJ databases">
        <title>Genome sequencing of Methyloceanibacter caenitepidi Gela4.</title>
        <authorList>
            <person name="Takeuchi M."/>
            <person name="Susumu S."/>
            <person name="Kamagata Y."/>
            <person name="Oshima K."/>
            <person name="Hattori M."/>
            <person name="Iwasaki W."/>
        </authorList>
    </citation>
    <scope>NUCLEOTIDE SEQUENCE [LARGE SCALE GENOMIC DNA]</scope>
    <source>
        <strain evidence="1 2">Gela4</strain>
    </source>
</reference>
<dbReference type="GO" id="GO:0005737">
    <property type="term" value="C:cytoplasm"/>
    <property type="evidence" value="ECO:0007669"/>
    <property type="project" value="TreeGrafter"/>
</dbReference>
<dbReference type="AlphaFoldDB" id="A0A0A8K1N3"/>
<gene>
    <name evidence="1" type="ORF">GL4_0952</name>
</gene>
<sequence length="292" mass="31160">MEASLKIPVIESIRDVSEGRRVWFVDIWGVMHNGRDAFPDASAATRAFREQGGVVILLSNSPRPSPDLQAQLRIIGVPDDAYDATVSSGDLTRHEVGKHKGARVFHLGPERDLPIFHQADVTLTGPEEAELIVCSGLFDDQVETPEDYVDLLASLAARDILMICANPDHKVESGHRLIYCAGALAAAYESLGGNVVYAGKPHQPVYDLAFETASKIAGARGEIISKSDVLAIGDGAKTDIIGAGAFGVPSVFVASKLHAPDESVGLLDAEHLEGLFAEEPSPPIAATHGLRW</sequence>
<dbReference type="STRING" id="1384459.GL4_0952"/>
<proteinExistence type="predicted"/>
<dbReference type="RefSeq" id="WP_052464117.1">
    <property type="nucleotide sequence ID" value="NZ_AP014648.1"/>
</dbReference>
<accession>A0A0A8K1N3</accession>
<dbReference type="HOGENOM" id="CLU_043473_2_0_5"/>
<protein>
    <submittedName>
        <fullName evidence="1">HAD superfamily protein</fullName>
    </submittedName>
</protein>
<organism evidence="1 2">
    <name type="scientific">Methyloceanibacter caenitepidi</name>
    <dbReference type="NCBI Taxonomy" id="1384459"/>
    <lineage>
        <taxon>Bacteria</taxon>
        <taxon>Pseudomonadati</taxon>
        <taxon>Pseudomonadota</taxon>
        <taxon>Alphaproteobacteria</taxon>
        <taxon>Hyphomicrobiales</taxon>
        <taxon>Hyphomicrobiaceae</taxon>
        <taxon>Methyloceanibacter</taxon>
    </lineage>
</organism>
<evidence type="ECO:0000313" key="1">
    <source>
        <dbReference type="EMBL" id="BAQ16412.1"/>
    </source>
</evidence>
<name>A0A0A8K1N3_9HYPH</name>
<dbReference type="Pfam" id="PF13242">
    <property type="entry name" value="Hydrolase_like"/>
    <property type="match status" value="1"/>
</dbReference>
<dbReference type="InterPro" id="IPR006357">
    <property type="entry name" value="HAD-SF_hydro_IIA"/>
</dbReference>
<keyword evidence="2" id="KW-1185">Reference proteome</keyword>